<feature type="compositionally biased region" description="Basic and acidic residues" evidence="8">
    <location>
        <begin position="639"/>
        <end position="661"/>
    </location>
</feature>
<feature type="region of interest" description="Disordered" evidence="8">
    <location>
        <begin position="634"/>
        <end position="686"/>
    </location>
</feature>
<feature type="compositionally biased region" description="Low complexity" evidence="8">
    <location>
        <begin position="562"/>
        <end position="590"/>
    </location>
</feature>
<dbReference type="InterPro" id="IPR027516">
    <property type="entry name" value="EIF3C"/>
</dbReference>
<evidence type="ECO:0000259" key="9">
    <source>
        <dbReference type="PROSITE" id="PS52012"/>
    </source>
</evidence>
<dbReference type="GO" id="GO:0003743">
    <property type="term" value="F:translation initiation factor activity"/>
    <property type="evidence" value="ECO:0007669"/>
    <property type="project" value="UniProtKB-KW"/>
</dbReference>
<keyword evidence="4 10" id="KW-0396">Initiation factor</keyword>
<accession>A0AAV9Z5L7</accession>
<gene>
    <name evidence="10" type="ORF">R3P38DRAFT_3241942</name>
</gene>
<dbReference type="PANTHER" id="PTHR13937:SF0">
    <property type="entry name" value="EUKARYOTIC TRANSLATION INITIATION FACTOR 3 SUBUNIT C-RELATED"/>
    <property type="match status" value="1"/>
</dbReference>
<dbReference type="Pfam" id="PF05730">
    <property type="entry name" value="CFEM"/>
    <property type="match status" value="1"/>
</dbReference>
<name>A0AAV9Z5L7_9AGAR</name>
<keyword evidence="7" id="KW-1015">Disulfide bond</keyword>
<evidence type="ECO:0000256" key="6">
    <source>
        <dbReference type="ARBA" id="ARBA00022917"/>
    </source>
</evidence>
<evidence type="ECO:0000256" key="7">
    <source>
        <dbReference type="ARBA" id="ARBA00023157"/>
    </source>
</evidence>
<dbReference type="GO" id="GO:0003723">
    <property type="term" value="F:RNA binding"/>
    <property type="evidence" value="ECO:0007669"/>
    <property type="project" value="InterPro"/>
</dbReference>
<feature type="region of interest" description="Disordered" evidence="8">
    <location>
        <begin position="562"/>
        <end position="592"/>
    </location>
</feature>
<comment type="caution">
    <text evidence="10">The sequence shown here is derived from an EMBL/GenBank/DDBJ whole genome shotgun (WGS) entry which is preliminary data.</text>
</comment>
<organism evidence="10 11">
    <name type="scientific">Favolaschia claudopus</name>
    <dbReference type="NCBI Taxonomy" id="2862362"/>
    <lineage>
        <taxon>Eukaryota</taxon>
        <taxon>Fungi</taxon>
        <taxon>Dikarya</taxon>
        <taxon>Basidiomycota</taxon>
        <taxon>Agaricomycotina</taxon>
        <taxon>Agaricomycetes</taxon>
        <taxon>Agaricomycetidae</taxon>
        <taxon>Agaricales</taxon>
        <taxon>Marasmiineae</taxon>
        <taxon>Mycenaceae</taxon>
        <taxon>Favolaschia</taxon>
    </lineage>
</organism>
<evidence type="ECO:0000256" key="1">
    <source>
        <dbReference type="ARBA" id="ARBA00004613"/>
    </source>
</evidence>
<keyword evidence="6" id="KW-0648">Protein biosynthesis</keyword>
<evidence type="ECO:0000256" key="4">
    <source>
        <dbReference type="ARBA" id="ARBA00022540"/>
    </source>
</evidence>
<keyword evidence="3" id="KW-0964">Secreted</keyword>
<dbReference type="Pfam" id="PF05470">
    <property type="entry name" value="eIF-3c_N"/>
    <property type="match status" value="2"/>
</dbReference>
<evidence type="ECO:0000313" key="11">
    <source>
        <dbReference type="Proteomes" id="UP001362999"/>
    </source>
</evidence>
<comment type="subcellular location">
    <subcellularLocation>
        <location evidence="1">Secreted</location>
    </subcellularLocation>
</comment>
<evidence type="ECO:0000313" key="10">
    <source>
        <dbReference type="EMBL" id="KAK6971671.1"/>
    </source>
</evidence>
<proteinExistence type="predicted"/>
<evidence type="ECO:0000256" key="2">
    <source>
        <dbReference type="ARBA" id="ARBA00022490"/>
    </source>
</evidence>
<dbReference type="GO" id="GO:0031369">
    <property type="term" value="F:translation initiation factor binding"/>
    <property type="evidence" value="ECO:0007669"/>
    <property type="project" value="InterPro"/>
</dbReference>
<evidence type="ECO:0000256" key="5">
    <source>
        <dbReference type="ARBA" id="ARBA00022729"/>
    </source>
</evidence>
<evidence type="ECO:0000256" key="8">
    <source>
        <dbReference type="SAM" id="MobiDB-lite"/>
    </source>
</evidence>
<keyword evidence="11" id="KW-1185">Reference proteome</keyword>
<keyword evidence="2" id="KW-0963">Cytoplasm</keyword>
<dbReference type="Proteomes" id="UP001362999">
    <property type="component" value="Unassembled WGS sequence"/>
</dbReference>
<dbReference type="AlphaFoldDB" id="A0AAV9Z5L7"/>
<dbReference type="PANTHER" id="PTHR13937">
    <property type="entry name" value="EUKARYOTIC TRANSLATION INITATION FACTOR 3, SUBUNIT 8 EIF3S8 -RELATED"/>
    <property type="match status" value="1"/>
</dbReference>
<feature type="region of interest" description="Disordered" evidence="8">
    <location>
        <begin position="1"/>
        <end position="48"/>
    </location>
</feature>
<reference evidence="10 11" key="1">
    <citation type="journal article" date="2024" name="J Genomics">
        <title>Draft genome sequencing and assembly of Favolaschia claudopus CIRM-BRFM 2984 isolated from oak limbs.</title>
        <authorList>
            <person name="Navarro D."/>
            <person name="Drula E."/>
            <person name="Chaduli D."/>
            <person name="Cazenave R."/>
            <person name="Ahrendt S."/>
            <person name="Wang J."/>
            <person name="Lipzen A."/>
            <person name="Daum C."/>
            <person name="Barry K."/>
            <person name="Grigoriev I.V."/>
            <person name="Favel A."/>
            <person name="Rosso M.N."/>
            <person name="Martin F."/>
        </authorList>
    </citation>
    <scope>NUCLEOTIDE SEQUENCE [LARGE SCALE GENOMIC DNA]</scope>
    <source>
        <strain evidence="10 11">CIRM-BRFM 2984</strain>
    </source>
</reference>
<dbReference type="EMBL" id="JAWWNJ010000206">
    <property type="protein sequence ID" value="KAK6971671.1"/>
    <property type="molecule type" value="Genomic_DNA"/>
</dbReference>
<protein>
    <submittedName>
        <fullName evidence="10">Eukaryotic translation initiation factor 3 subunit 8 N-terminus-domain-containing protein</fullName>
    </submittedName>
</protein>
<dbReference type="InterPro" id="IPR008905">
    <property type="entry name" value="EIF3C_N_dom"/>
</dbReference>
<dbReference type="GO" id="GO:0005576">
    <property type="term" value="C:extracellular region"/>
    <property type="evidence" value="ECO:0007669"/>
    <property type="project" value="UniProtKB-SubCell"/>
</dbReference>
<feature type="region of interest" description="Disordered" evidence="8">
    <location>
        <begin position="171"/>
        <end position="193"/>
    </location>
</feature>
<dbReference type="GO" id="GO:0005852">
    <property type="term" value="C:eukaryotic translation initiation factor 3 complex"/>
    <property type="evidence" value="ECO:0007669"/>
    <property type="project" value="InterPro"/>
</dbReference>
<evidence type="ECO:0000256" key="3">
    <source>
        <dbReference type="ARBA" id="ARBA00022525"/>
    </source>
</evidence>
<dbReference type="PROSITE" id="PS52012">
    <property type="entry name" value="CFEM"/>
    <property type="match status" value="1"/>
</dbReference>
<dbReference type="InterPro" id="IPR008427">
    <property type="entry name" value="Extracellular_membr_CFEM_dom"/>
</dbReference>
<feature type="compositionally biased region" description="Low complexity" evidence="8">
    <location>
        <begin position="171"/>
        <end position="187"/>
    </location>
</feature>
<feature type="domain" description="CFEM" evidence="9">
    <location>
        <begin position="462"/>
        <end position="579"/>
    </location>
</feature>
<keyword evidence="5" id="KW-0732">Signal</keyword>
<sequence length="686" mass="74369">MLHEKNPMPVTPIATEESQSGVARGEEDILSERAATPMSERPTSPLPNPELILSSSFNLQFPRTTEDANDILHLVRSHRDICVDEEQLAQKKIRHALLYLRILQNEANTARRKVYLADDDVGKFRTAAHGAGIRVTTEQATVRQRIVPKLRLFNVPEAFEQEYATQIAQTAPTAPAAGTGSRATAPGVDGEGELPDAYTTVGKGGKAMQFSAEGILKNLQAVHEARGKKNTDGSEQIRILEKLLEVAATAYQRIRVLLALVSSRFDYNSSVATHMPVELWLSAQREVDQLVAIIASNPAYSIQELTEDYDELKELSPEDPEEKDGIVRIRGSIISFVDRLDDEFTKSLQNIDPHGTEYAFYETAKQDEPSSRVIMRRLEHIYSKPDAVVQVLEATVEGSEIKPNMRLAGILFSARGLCLAISTTHHASSSTPSYYLPVVVLRNQPLFVFDHPLCHLKTITMRFATALAVFSLFAATSGTVAPQLGLVRRQGPACEQDCLAHPNLGNCKASDLTCLCNNNGFVQGTFDCIKAACTGADLASAIALAPATCQFCGAEFSATASLNSPNPSSASTPSSPSASAPAPSNSNTPNGALSSTANTAFFGLAAIGAILTPEQEKAEKQRQLPFRMHINTELLEATDGNKGEKRGEQTQERRGRGDRTRGIRGGARGRGARFAQGLGNEMSSRS</sequence>